<reference evidence="3" key="4">
    <citation type="journal article" date="2018" name="Nat. Plants">
        <title>Whole-genome landscape of Medicago truncatula symbiotic genes.</title>
        <authorList>
            <person name="Pecrix Y."/>
            <person name="Gamas P."/>
            <person name="Carrere S."/>
        </authorList>
    </citation>
    <scope>NUCLEOTIDE SEQUENCE</scope>
    <source>
        <tissue evidence="3">Leaves</tissue>
    </source>
</reference>
<reference evidence="2 5" key="1">
    <citation type="journal article" date="2011" name="Nature">
        <title>The Medicago genome provides insight into the evolution of rhizobial symbioses.</title>
        <authorList>
            <person name="Young N.D."/>
            <person name="Debelle F."/>
            <person name="Oldroyd G.E."/>
            <person name="Geurts R."/>
            <person name="Cannon S.B."/>
            <person name="Udvardi M.K."/>
            <person name="Benedito V.A."/>
            <person name="Mayer K.F."/>
            <person name="Gouzy J."/>
            <person name="Schoof H."/>
            <person name="Van de Peer Y."/>
            <person name="Proost S."/>
            <person name="Cook D.R."/>
            <person name="Meyers B.C."/>
            <person name="Spannagl M."/>
            <person name="Cheung F."/>
            <person name="De Mita S."/>
            <person name="Krishnakumar V."/>
            <person name="Gundlach H."/>
            <person name="Zhou S."/>
            <person name="Mudge J."/>
            <person name="Bharti A.K."/>
            <person name="Murray J.D."/>
            <person name="Naoumkina M.A."/>
            <person name="Rosen B."/>
            <person name="Silverstein K.A."/>
            <person name="Tang H."/>
            <person name="Rombauts S."/>
            <person name="Zhao P.X."/>
            <person name="Zhou P."/>
            <person name="Barbe V."/>
            <person name="Bardou P."/>
            <person name="Bechner M."/>
            <person name="Bellec A."/>
            <person name="Berger A."/>
            <person name="Berges H."/>
            <person name="Bidwell S."/>
            <person name="Bisseling T."/>
            <person name="Choisne N."/>
            <person name="Couloux A."/>
            <person name="Denny R."/>
            <person name="Deshpande S."/>
            <person name="Dai X."/>
            <person name="Doyle J.J."/>
            <person name="Dudez A.M."/>
            <person name="Farmer A.D."/>
            <person name="Fouteau S."/>
            <person name="Franken C."/>
            <person name="Gibelin C."/>
            <person name="Gish J."/>
            <person name="Goldstein S."/>
            <person name="Gonzalez A.J."/>
            <person name="Green P.J."/>
            <person name="Hallab A."/>
            <person name="Hartog M."/>
            <person name="Hua A."/>
            <person name="Humphray S.J."/>
            <person name="Jeong D.H."/>
            <person name="Jing Y."/>
            <person name="Jocker A."/>
            <person name="Kenton S.M."/>
            <person name="Kim D.J."/>
            <person name="Klee K."/>
            <person name="Lai H."/>
            <person name="Lang C."/>
            <person name="Lin S."/>
            <person name="Macmil S.L."/>
            <person name="Magdelenat G."/>
            <person name="Matthews L."/>
            <person name="McCorrison J."/>
            <person name="Monaghan E.L."/>
            <person name="Mun J.H."/>
            <person name="Najar F.Z."/>
            <person name="Nicholson C."/>
            <person name="Noirot C."/>
            <person name="O'Bleness M."/>
            <person name="Paule C.R."/>
            <person name="Poulain J."/>
            <person name="Prion F."/>
            <person name="Qin B."/>
            <person name="Qu C."/>
            <person name="Retzel E.F."/>
            <person name="Riddle C."/>
            <person name="Sallet E."/>
            <person name="Samain S."/>
            <person name="Samson N."/>
            <person name="Sanders I."/>
            <person name="Saurat O."/>
            <person name="Scarpelli C."/>
            <person name="Schiex T."/>
            <person name="Segurens B."/>
            <person name="Severin A.J."/>
            <person name="Sherrier D.J."/>
            <person name="Shi R."/>
            <person name="Sims S."/>
            <person name="Singer S.R."/>
            <person name="Sinharoy S."/>
            <person name="Sterck L."/>
            <person name="Viollet A."/>
            <person name="Wang B.B."/>
            <person name="Wang K."/>
            <person name="Wang M."/>
            <person name="Wang X."/>
            <person name="Warfsmann J."/>
            <person name="Weissenbach J."/>
            <person name="White D.D."/>
            <person name="White J.D."/>
            <person name="Wiley G.B."/>
            <person name="Wincker P."/>
            <person name="Xing Y."/>
            <person name="Yang L."/>
            <person name="Yao Z."/>
            <person name="Ying F."/>
            <person name="Zhai J."/>
            <person name="Zhou L."/>
            <person name="Zuber A."/>
            <person name="Denarie J."/>
            <person name="Dixon R.A."/>
            <person name="May G.D."/>
            <person name="Schwartz D.C."/>
            <person name="Rogers J."/>
            <person name="Quetier F."/>
            <person name="Town C.D."/>
            <person name="Roe B.A."/>
        </authorList>
    </citation>
    <scope>NUCLEOTIDE SEQUENCE [LARGE SCALE GENOMIC DNA]</scope>
    <source>
        <strain evidence="2">A17</strain>
        <strain evidence="4 5">cv. Jemalong A17</strain>
    </source>
</reference>
<sequence>MGKRKGRENNDDRRKKKKKKTETTGSEQLRFFVNEFQSANDVQLSSIELESLKADSSILELSNSQNSRDTDLDVKLLGGDIKGAFGNCWRQVLCESEVVEGKIPPGSPSVLIVSPSALRSIHLLKGFRFMTKQCSAVKLFSKHIKLQEQISLLKNRVNIASGTPSRIKKLIDVEALGLSRLQVLVLDMHPDVKGYSLFTLPQVRDEFWDLFKNYFYQPMIKGDLRICLYGPYQLAACSNGKKKDI</sequence>
<dbReference type="eggNOG" id="KOG3089">
    <property type="taxonomic scope" value="Eukaryota"/>
</dbReference>
<dbReference type="EMBL" id="PSQE01000001">
    <property type="protein sequence ID" value="RHN82812.1"/>
    <property type="molecule type" value="Genomic_DNA"/>
</dbReference>
<evidence type="ECO:0000313" key="5">
    <source>
        <dbReference type="Proteomes" id="UP000002051"/>
    </source>
</evidence>
<dbReference type="Gene3D" id="3.40.50.300">
    <property type="entry name" value="P-loop containing nucleotide triphosphate hydrolases"/>
    <property type="match status" value="1"/>
</dbReference>
<evidence type="ECO:0000256" key="1">
    <source>
        <dbReference type="SAM" id="MobiDB-lite"/>
    </source>
</evidence>
<protein>
    <submittedName>
        <fullName evidence="2">DEAD-box helicase family protein</fullName>
    </submittedName>
    <submittedName>
        <fullName evidence="3">Putative P-loop containing nucleoside triphosphate hydrolase, protein Cms1</fullName>
    </submittedName>
</protein>
<keyword evidence="2" id="KW-0067">ATP-binding</keyword>
<dbReference type="Proteomes" id="UP000002051">
    <property type="component" value="Unassembled WGS sequence"/>
</dbReference>
<proteinExistence type="predicted"/>
<feature type="region of interest" description="Disordered" evidence="1">
    <location>
        <begin position="1"/>
        <end position="26"/>
    </location>
</feature>
<dbReference type="OMA" id="FWDLFKN"/>
<dbReference type="Proteomes" id="UP000265566">
    <property type="component" value="Chromosome 1"/>
</dbReference>
<dbReference type="GO" id="GO:0016787">
    <property type="term" value="F:hydrolase activity"/>
    <property type="evidence" value="ECO:0007669"/>
    <property type="project" value="UniProtKB-KW"/>
</dbReference>
<dbReference type="PaxDb" id="3880-AES63103"/>
<dbReference type="OrthoDB" id="1929311at2759"/>
<dbReference type="Gramene" id="rna7002">
    <property type="protein sequence ID" value="RHN82812.1"/>
    <property type="gene ID" value="gene7002"/>
</dbReference>
<dbReference type="InterPro" id="IPR032704">
    <property type="entry name" value="Cms1"/>
</dbReference>
<evidence type="ECO:0000313" key="4">
    <source>
        <dbReference type="EnsemblPlants" id="AES63103"/>
    </source>
</evidence>
<organism evidence="2 5">
    <name type="scientific">Medicago truncatula</name>
    <name type="common">Barrel medic</name>
    <name type="synonym">Medicago tribuloides</name>
    <dbReference type="NCBI Taxonomy" id="3880"/>
    <lineage>
        <taxon>Eukaryota</taxon>
        <taxon>Viridiplantae</taxon>
        <taxon>Streptophyta</taxon>
        <taxon>Embryophyta</taxon>
        <taxon>Tracheophyta</taxon>
        <taxon>Spermatophyta</taxon>
        <taxon>Magnoliopsida</taxon>
        <taxon>eudicotyledons</taxon>
        <taxon>Gunneridae</taxon>
        <taxon>Pentapetalae</taxon>
        <taxon>rosids</taxon>
        <taxon>fabids</taxon>
        <taxon>Fabales</taxon>
        <taxon>Fabaceae</taxon>
        <taxon>Papilionoideae</taxon>
        <taxon>50 kb inversion clade</taxon>
        <taxon>NPAAA clade</taxon>
        <taxon>Hologalegina</taxon>
        <taxon>IRL clade</taxon>
        <taxon>Trifolieae</taxon>
        <taxon>Medicago</taxon>
    </lineage>
</organism>
<dbReference type="AlphaFoldDB" id="G7IB17"/>
<evidence type="ECO:0000313" key="3">
    <source>
        <dbReference type="EMBL" id="RHN82812.1"/>
    </source>
</evidence>
<dbReference type="PANTHER" id="PTHR24030">
    <property type="entry name" value="PROTEIN CMSS1"/>
    <property type="match status" value="1"/>
</dbReference>
<dbReference type="STRING" id="3880.G7IB17"/>
<dbReference type="ExpressionAtlas" id="G7IB17">
    <property type="expression patterns" value="differential"/>
</dbReference>
<reference evidence="4" key="3">
    <citation type="submission" date="2015-04" db="UniProtKB">
        <authorList>
            <consortium name="EnsemblPlants"/>
        </authorList>
    </citation>
    <scope>IDENTIFICATION</scope>
    <source>
        <strain evidence="4">cv. Jemalong A17</strain>
    </source>
</reference>
<keyword evidence="2" id="KW-0547">Nucleotide-binding</keyword>
<dbReference type="EMBL" id="CM001217">
    <property type="protein sequence ID" value="AES63103.1"/>
    <property type="molecule type" value="Genomic_DNA"/>
</dbReference>
<gene>
    <name evidence="4" type="primary">11419595</name>
    <name evidence="2" type="ordered locus">MTR_1g116820</name>
    <name evidence="3" type="ORF">MtrunA17_Chr1g0213801</name>
</gene>
<reference evidence="2 5" key="2">
    <citation type="journal article" date="2014" name="BMC Genomics">
        <title>An improved genome release (version Mt4.0) for the model legume Medicago truncatula.</title>
        <authorList>
            <person name="Tang H."/>
            <person name="Krishnakumar V."/>
            <person name="Bidwell S."/>
            <person name="Rosen B."/>
            <person name="Chan A."/>
            <person name="Zhou S."/>
            <person name="Gentzbittel L."/>
            <person name="Childs K.L."/>
            <person name="Yandell M."/>
            <person name="Gundlach H."/>
            <person name="Mayer K.F."/>
            <person name="Schwartz D.C."/>
            <person name="Town C.D."/>
        </authorList>
    </citation>
    <scope>GENOME REANNOTATION</scope>
    <source>
        <strain evidence="4 5">cv. Jemalong A17</strain>
    </source>
</reference>
<dbReference type="InterPro" id="IPR027417">
    <property type="entry name" value="P-loop_NTPase"/>
</dbReference>
<keyword evidence="5" id="KW-1185">Reference proteome</keyword>
<dbReference type="GO" id="GO:0004386">
    <property type="term" value="F:helicase activity"/>
    <property type="evidence" value="ECO:0007669"/>
    <property type="project" value="UniProtKB-KW"/>
</dbReference>
<dbReference type="HOGENOM" id="CLU_074473_1_0_1"/>
<evidence type="ECO:0000313" key="2">
    <source>
        <dbReference type="EMBL" id="AES63103.1"/>
    </source>
</evidence>
<dbReference type="KEGG" id="mtr:11419595"/>
<accession>G7IB17</accession>
<dbReference type="Pfam" id="PF14617">
    <property type="entry name" value="CMS1"/>
    <property type="match status" value="1"/>
</dbReference>
<keyword evidence="2" id="KW-0347">Helicase</keyword>
<name>G7IB17_MEDTR</name>
<dbReference type="PANTHER" id="PTHR24030:SF0">
    <property type="entry name" value="PROTEIN CMSS1"/>
    <property type="match status" value="1"/>
</dbReference>
<dbReference type="EnsemblPlants" id="AES63103">
    <property type="protein sequence ID" value="AES63103"/>
    <property type="gene ID" value="MTR_1g116820"/>
</dbReference>
<keyword evidence="3" id="KW-0378">Hydrolase</keyword>